<organism evidence="2 3">
    <name type="scientific">Paenibacillus lacisoli</name>
    <dbReference type="NCBI Taxonomy" id="3064525"/>
    <lineage>
        <taxon>Bacteria</taxon>
        <taxon>Bacillati</taxon>
        <taxon>Bacillota</taxon>
        <taxon>Bacilli</taxon>
        <taxon>Bacillales</taxon>
        <taxon>Paenibacillaceae</taxon>
        <taxon>Paenibacillus</taxon>
    </lineage>
</organism>
<dbReference type="Pfam" id="PF00581">
    <property type="entry name" value="Rhodanese"/>
    <property type="match status" value="1"/>
</dbReference>
<proteinExistence type="predicted"/>
<comment type="caution">
    <text evidence="2">The sequence shown here is derived from an EMBL/GenBank/DDBJ whole genome shotgun (WGS) entry which is preliminary data.</text>
</comment>
<evidence type="ECO:0000313" key="3">
    <source>
        <dbReference type="Proteomes" id="UP001240171"/>
    </source>
</evidence>
<name>A0ABT9CFC5_9BACL</name>
<reference evidence="2 3" key="1">
    <citation type="submission" date="2023-07" db="EMBL/GenBank/DDBJ databases">
        <title>Paenibacillus sp. JX-17 nov. isolated from soil.</title>
        <authorList>
            <person name="Wan Y."/>
            <person name="Liu B."/>
        </authorList>
    </citation>
    <scope>NUCLEOTIDE SEQUENCE [LARGE SCALE GENOMIC DNA]</scope>
    <source>
        <strain evidence="2 3">JX-17</strain>
    </source>
</reference>
<dbReference type="SUPFAM" id="SSF52821">
    <property type="entry name" value="Rhodanese/Cell cycle control phosphatase"/>
    <property type="match status" value="1"/>
</dbReference>
<dbReference type="CDD" id="cd00158">
    <property type="entry name" value="RHOD"/>
    <property type="match status" value="1"/>
</dbReference>
<dbReference type="Gene3D" id="3.40.250.10">
    <property type="entry name" value="Rhodanese-like domain"/>
    <property type="match status" value="1"/>
</dbReference>
<sequence>MLLIYLLTGWGFLWLLRQLWPLHYLNFVSGEEAAAEGLLCPETTWLDVRDASEAQDHPIPGAINISIGRLPYTWDKYLSANERVLIFANHSFGAKRAARMLRKRGFQHLSAVRGTAKSYTFNQNVQCSRTGQPGEQPASLKCCCTC</sequence>
<feature type="domain" description="Rhodanese" evidence="1">
    <location>
        <begin position="39"/>
        <end position="116"/>
    </location>
</feature>
<dbReference type="RefSeq" id="WP_305025178.1">
    <property type="nucleotide sequence ID" value="NZ_JAUQTB010000011.1"/>
</dbReference>
<dbReference type="PROSITE" id="PS50206">
    <property type="entry name" value="RHODANESE_3"/>
    <property type="match status" value="1"/>
</dbReference>
<accession>A0ABT9CFC5</accession>
<keyword evidence="3" id="KW-1185">Reference proteome</keyword>
<dbReference type="EMBL" id="JAUQTB010000011">
    <property type="protein sequence ID" value="MDO7907957.1"/>
    <property type="molecule type" value="Genomic_DNA"/>
</dbReference>
<dbReference type="InterPro" id="IPR036873">
    <property type="entry name" value="Rhodanese-like_dom_sf"/>
</dbReference>
<dbReference type="Proteomes" id="UP001240171">
    <property type="component" value="Unassembled WGS sequence"/>
</dbReference>
<dbReference type="InterPro" id="IPR001763">
    <property type="entry name" value="Rhodanese-like_dom"/>
</dbReference>
<evidence type="ECO:0000259" key="1">
    <source>
        <dbReference type="PROSITE" id="PS50206"/>
    </source>
</evidence>
<evidence type="ECO:0000313" key="2">
    <source>
        <dbReference type="EMBL" id="MDO7907957.1"/>
    </source>
</evidence>
<gene>
    <name evidence="2" type="ORF">Q5741_16210</name>
</gene>
<protein>
    <submittedName>
        <fullName evidence="2">Rhodanese-like domain-containing protein</fullName>
    </submittedName>
</protein>